<dbReference type="SUPFAM" id="SSF55729">
    <property type="entry name" value="Acyl-CoA N-acyltransferases (Nat)"/>
    <property type="match status" value="1"/>
</dbReference>
<dbReference type="GO" id="GO:0016747">
    <property type="term" value="F:acyltransferase activity, transferring groups other than amino-acyl groups"/>
    <property type="evidence" value="ECO:0007669"/>
    <property type="project" value="InterPro"/>
</dbReference>
<dbReference type="EMBL" id="ML122260">
    <property type="protein sequence ID" value="RPD62150.1"/>
    <property type="molecule type" value="Genomic_DNA"/>
</dbReference>
<name>A0A5C2SEI3_9APHY</name>
<protein>
    <recommendedName>
        <fullName evidence="1">N-acetyltransferase domain-containing protein</fullName>
    </recommendedName>
</protein>
<feature type="domain" description="N-acetyltransferase" evidence="1">
    <location>
        <begin position="52"/>
        <end position="108"/>
    </location>
</feature>
<dbReference type="STRING" id="1328759.A0A5C2SEI3"/>
<dbReference type="OrthoDB" id="2744543at2759"/>
<dbReference type="PANTHER" id="PTHR42791:SF1">
    <property type="entry name" value="N-ACETYLTRANSFERASE DOMAIN-CONTAINING PROTEIN"/>
    <property type="match status" value="1"/>
</dbReference>
<evidence type="ECO:0000313" key="3">
    <source>
        <dbReference type="Proteomes" id="UP000313359"/>
    </source>
</evidence>
<dbReference type="AlphaFoldDB" id="A0A5C2SEI3"/>
<dbReference type="PANTHER" id="PTHR42791">
    <property type="entry name" value="GNAT FAMILY ACETYLTRANSFERASE"/>
    <property type="match status" value="1"/>
</dbReference>
<gene>
    <name evidence="2" type="ORF">L227DRAFT_609997</name>
</gene>
<dbReference type="InterPro" id="IPR000182">
    <property type="entry name" value="GNAT_dom"/>
</dbReference>
<proteinExistence type="predicted"/>
<dbReference type="InterPro" id="IPR052523">
    <property type="entry name" value="Trichothecene_AcTrans"/>
</dbReference>
<dbReference type="InterPro" id="IPR016181">
    <property type="entry name" value="Acyl_CoA_acyltransferase"/>
</dbReference>
<reference evidence="2" key="1">
    <citation type="journal article" date="2018" name="Genome Biol. Evol.">
        <title>Genomics and development of Lentinus tigrinus, a white-rot wood-decaying mushroom with dimorphic fruiting bodies.</title>
        <authorList>
            <person name="Wu B."/>
            <person name="Xu Z."/>
            <person name="Knudson A."/>
            <person name="Carlson A."/>
            <person name="Chen N."/>
            <person name="Kovaka S."/>
            <person name="LaButti K."/>
            <person name="Lipzen A."/>
            <person name="Pennachio C."/>
            <person name="Riley R."/>
            <person name="Schakwitz W."/>
            <person name="Umezawa K."/>
            <person name="Ohm R.A."/>
            <person name="Grigoriev I.V."/>
            <person name="Nagy L.G."/>
            <person name="Gibbons J."/>
            <person name="Hibbett D."/>
        </authorList>
    </citation>
    <scope>NUCLEOTIDE SEQUENCE [LARGE SCALE GENOMIC DNA]</scope>
    <source>
        <strain evidence="2">ALCF2SS1-6</strain>
    </source>
</reference>
<dbReference type="Proteomes" id="UP000313359">
    <property type="component" value="Unassembled WGS sequence"/>
</dbReference>
<sequence length="140" mass="15720">MLGVPGNNKTGPFLPWILPLFRAAEPAELQKRKTEFIEKVKAMIQDAFGEHVEDMLEVQGLATAPEKQGREYATALMKIVTDMADAQGRETFVITADAYGFYETLGFKVVRQELLGVDNPKWQGAPVTLYIMLRKQFGLK</sequence>
<evidence type="ECO:0000313" key="2">
    <source>
        <dbReference type="EMBL" id="RPD62150.1"/>
    </source>
</evidence>
<dbReference type="CDD" id="cd04301">
    <property type="entry name" value="NAT_SF"/>
    <property type="match status" value="1"/>
</dbReference>
<keyword evidence="3" id="KW-1185">Reference proteome</keyword>
<accession>A0A5C2SEI3</accession>
<dbReference type="Pfam" id="PF13508">
    <property type="entry name" value="Acetyltransf_7"/>
    <property type="match status" value="1"/>
</dbReference>
<evidence type="ECO:0000259" key="1">
    <source>
        <dbReference type="Pfam" id="PF13508"/>
    </source>
</evidence>
<organism evidence="2 3">
    <name type="scientific">Lentinus tigrinus ALCF2SS1-6</name>
    <dbReference type="NCBI Taxonomy" id="1328759"/>
    <lineage>
        <taxon>Eukaryota</taxon>
        <taxon>Fungi</taxon>
        <taxon>Dikarya</taxon>
        <taxon>Basidiomycota</taxon>
        <taxon>Agaricomycotina</taxon>
        <taxon>Agaricomycetes</taxon>
        <taxon>Polyporales</taxon>
        <taxon>Polyporaceae</taxon>
        <taxon>Lentinus</taxon>
    </lineage>
</organism>
<dbReference type="Gene3D" id="3.40.630.30">
    <property type="match status" value="1"/>
</dbReference>